<evidence type="ECO:0000256" key="1">
    <source>
        <dbReference type="SAM" id="Coils"/>
    </source>
</evidence>
<organism evidence="2 3">
    <name type="scientific">Arenibacter palladensis</name>
    <dbReference type="NCBI Taxonomy" id="237373"/>
    <lineage>
        <taxon>Bacteria</taxon>
        <taxon>Pseudomonadati</taxon>
        <taxon>Bacteroidota</taxon>
        <taxon>Flavobacteriia</taxon>
        <taxon>Flavobacteriales</taxon>
        <taxon>Flavobacteriaceae</taxon>
        <taxon>Arenibacter</taxon>
    </lineage>
</organism>
<gene>
    <name evidence="2" type="ORF">SAMN03080594_10174</name>
</gene>
<reference evidence="3" key="1">
    <citation type="submission" date="2016-11" db="EMBL/GenBank/DDBJ databases">
        <authorList>
            <person name="Varghese N."/>
            <person name="Submissions S."/>
        </authorList>
    </citation>
    <scope>NUCLEOTIDE SEQUENCE [LARGE SCALE GENOMIC DNA]</scope>
    <source>
        <strain evidence="3">DSM 17539</strain>
    </source>
</reference>
<dbReference type="SUPFAM" id="SSF158682">
    <property type="entry name" value="TerB-like"/>
    <property type="match status" value="1"/>
</dbReference>
<sequence length="148" mass="17182">MFQINNMNMSYVDLYSSGAHRRNLAHFASIATLAAVDGEINAKERELLDRFANKLDITEDEYKEVMKSENKYPINPPASSEERLERLYDLFRIIFVDNVIDEEERALITKYAIGLGYRSESANLIIKRSIDIFSGRIGFEEYLYLLKN</sequence>
<accession>A0A1M4SYV4</accession>
<dbReference type="CDD" id="cd07177">
    <property type="entry name" value="terB_like"/>
    <property type="match status" value="1"/>
</dbReference>
<evidence type="ECO:0000313" key="2">
    <source>
        <dbReference type="EMBL" id="SHE37217.1"/>
    </source>
</evidence>
<dbReference type="Proteomes" id="UP000184406">
    <property type="component" value="Unassembled WGS sequence"/>
</dbReference>
<keyword evidence="1" id="KW-0175">Coiled coil</keyword>
<feature type="coiled-coil region" evidence="1">
    <location>
        <begin position="41"/>
        <end position="68"/>
    </location>
</feature>
<proteinExistence type="predicted"/>
<evidence type="ECO:0008006" key="4">
    <source>
        <dbReference type="Google" id="ProtNLM"/>
    </source>
</evidence>
<dbReference type="Gene3D" id="1.10.3680.10">
    <property type="entry name" value="TerB-like"/>
    <property type="match status" value="1"/>
</dbReference>
<dbReference type="InterPro" id="IPR029024">
    <property type="entry name" value="TerB-like"/>
</dbReference>
<keyword evidence="3" id="KW-1185">Reference proteome</keyword>
<name>A0A1M4SYV4_9FLAO</name>
<protein>
    <recommendedName>
        <fullName evidence="4">Tellurite resistance protein TerB</fullName>
    </recommendedName>
</protein>
<dbReference type="AlphaFoldDB" id="A0A1M4SYV4"/>
<evidence type="ECO:0000313" key="3">
    <source>
        <dbReference type="Proteomes" id="UP000184406"/>
    </source>
</evidence>
<dbReference type="EMBL" id="FQUX01000001">
    <property type="protein sequence ID" value="SHE37217.1"/>
    <property type="molecule type" value="Genomic_DNA"/>
</dbReference>